<feature type="region of interest" description="Disordered" evidence="2">
    <location>
        <begin position="509"/>
        <end position="564"/>
    </location>
</feature>
<evidence type="ECO:0000313" key="5">
    <source>
        <dbReference type="Proteomes" id="UP001600888"/>
    </source>
</evidence>
<accession>A0ABR4F295</accession>
<feature type="domain" description="DUF4048" evidence="3">
    <location>
        <begin position="318"/>
        <end position="454"/>
    </location>
</feature>
<evidence type="ECO:0000259" key="3">
    <source>
        <dbReference type="Pfam" id="PF13257"/>
    </source>
</evidence>
<feature type="compositionally biased region" description="Polar residues" evidence="2">
    <location>
        <begin position="181"/>
        <end position="193"/>
    </location>
</feature>
<feature type="region of interest" description="Disordered" evidence="2">
    <location>
        <begin position="55"/>
        <end position="86"/>
    </location>
</feature>
<evidence type="ECO:0000256" key="1">
    <source>
        <dbReference type="SAM" id="Coils"/>
    </source>
</evidence>
<dbReference type="EMBL" id="JBAWTH010000015">
    <property type="protein sequence ID" value="KAL2288809.1"/>
    <property type="molecule type" value="Genomic_DNA"/>
</dbReference>
<feature type="compositionally biased region" description="Low complexity" evidence="2">
    <location>
        <begin position="65"/>
        <end position="80"/>
    </location>
</feature>
<dbReference type="Proteomes" id="UP001600888">
    <property type="component" value="Unassembled WGS sequence"/>
</dbReference>
<feature type="compositionally biased region" description="Polar residues" evidence="2">
    <location>
        <begin position="453"/>
        <end position="466"/>
    </location>
</feature>
<feature type="coiled-coil region" evidence="1">
    <location>
        <begin position="218"/>
        <end position="245"/>
    </location>
</feature>
<comment type="caution">
    <text evidence="4">The sequence shown here is derived from an EMBL/GenBank/DDBJ whole genome shotgun (WGS) entry which is preliminary data.</text>
</comment>
<feature type="compositionally biased region" description="Basic residues" evidence="2">
    <location>
        <begin position="480"/>
        <end position="489"/>
    </location>
</feature>
<evidence type="ECO:0000313" key="4">
    <source>
        <dbReference type="EMBL" id="KAL2288809.1"/>
    </source>
</evidence>
<sequence>MTAPLFAICFLTACSNTLLHSQRLSRLEYKAHVLRQRHRRAHRAPSSHLDKIISTRRRRNRPIQHVSPFSSIHSHSTSFHGPPLCEQPLKRSLTTVRRVSPANMDEVTPQRVVHSRTSSGHKRQGSRASVSETMPPPPPVDDALWSPAPSFGARSTRSLSTTSRNSNRLSLTLPIAPPSNSPSRPTPINTNAPSFPPTPKDTPLVRSPTDANDFIHAIAAQERRVLEIREDLKNAEAELTRLKKQWGAFDSVRKRNAMVNGEPLRSTQSVHNSPATDDVEATRRSIELDRRRTMMMSQQLNKEGTPNSGRRRVIRGGHTRALSLLSPTKPQEFHLLDLDDPLDAHKPPIKNSEPHLQHLGRSSPITVAQLNKRASWAPRSASPNSNNGVKQMAEDFKAGLWTFVDDLRQVAVGDEPINGGGIQRRGSNRMSDGDKDGDTIRASVTPARPRLSSAFSDVTPTPTSRFTDPLKESDTANLGRPRRTNSKRTKHFSWTPLSVDSFDDSDWSNWDSPVSSSPRWSGTTVNGDMITPIPEKGDENDPPLQNETAASSDCEPPLSPSPSALKLEELSLSVLNKLKSLGEPVTPLKNKAC</sequence>
<reference evidence="4 5" key="1">
    <citation type="submission" date="2024-03" db="EMBL/GenBank/DDBJ databases">
        <title>A high-quality draft genome sequence of Diaporthe vaccinii, a causative agent of upright dieback and viscid rot disease in cranberry plants.</title>
        <authorList>
            <person name="Sarrasin M."/>
            <person name="Lang B.F."/>
            <person name="Burger G."/>
        </authorList>
    </citation>
    <scope>NUCLEOTIDE SEQUENCE [LARGE SCALE GENOMIC DNA]</scope>
    <source>
        <strain evidence="4 5">IS7</strain>
    </source>
</reference>
<dbReference type="Pfam" id="PF13257">
    <property type="entry name" value="DUF4048"/>
    <property type="match status" value="1"/>
</dbReference>
<proteinExistence type="predicted"/>
<feature type="region of interest" description="Disordered" evidence="2">
    <location>
        <begin position="100"/>
        <end position="208"/>
    </location>
</feature>
<organism evidence="4 5">
    <name type="scientific">Diaporthe vaccinii</name>
    <dbReference type="NCBI Taxonomy" id="105482"/>
    <lineage>
        <taxon>Eukaryota</taxon>
        <taxon>Fungi</taxon>
        <taxon>Dikarya</taxon>
        <taxon>Ascomycota</taxon>
        <taxon>Pezizomycotina</taxon>
        <taxon>Sordariomycetes</taxon>
        <taxon>Sordariomycetidae</taxon>
        <taxon>Diaporthales</taxon>
        <taxon>Diaporthaceae</taxon>
        <taxon>Diaporthe</taxon>
        <taxon>Diaporthe eres species complex</taxon>
    </lineage>
</organism>
<feature type="compositionally biased region" description="Low complexity" evidence="2">
    <location>
        <begin position="154"/>
        <end position="173"/>
    </location>
</feature>
<dbReference type="InterPro" id="IPR025122">
    <property type="entry name" value="DUF4048"/>
</dbReference>
<gene>
    <name evidence="4" type="ORF">FJTKL_03465</name>
</gene>
<name>A0ABR4F295_9PEZI</name>
<protein>
    <recommendedName>
        <fullName evidence="3">DUF4048 domain-containing protein</fullName>
    </recommendedName>
</protein>
<feature type="region of interest" description="Disordered" evidence="2">
    <location>
        <begin position="415"/>
        <end position="489"/>
    </location>
</feature>
<keyword evidence="1" id="KW-0175">Coiled coil</keyword>
<evidence type="ECO:0000256" key="2">
    <source>
        <dbReference type="SAM" id="MobiDB-lite"/>
    </source>
</evidence>
<keyword evidence="5" id="KW-1185">Reference proteome</keyword>
<feature type="compositionally biased region" description="Low complexity" evidence="2">
    <location>
        <begin position="509"/>
        <end position="518"/>
    </location>
</feature>